<dbReference type="AlphaFoldDB" id="A0A2K2CH31"/>
<protein>
    <submittedName>
        <fullName evidence="1 2">Uncharacterized protein</fullName>
    </submittedName>
</protein>
<sequence>MLELLRYIISFLSQNSLLLQEIIFSGKAAKKIQWERISKRALPSNPWNKLNFGRPPVLEICS</sequence>
<keyword evidence="3" id="KW-1185">Reference proteome</keyword>
<evidence type="ECO:0000313" key="3">
    <source>
        <dbReference type="Proteomes" id="UP000008810"/>
    </source>
</evidence>
<evidence type="ECO:0000313" key="2">
    <source>
        <dbReference type="EnsemblPlants" id="PNT61336"/>
    </source>
</evidence>
<dbReference type="InParanoid" id="A0A2K2CH31"/>
<reference evidence="2" key="3">
    <citation type="submission" date="2018-08" db="UniProtKB">
        <authorList>
            <consortium name="EnsemblPlants"/>
        </authorList>
    </citation>
    <scope>IDENTIFICATION</scope>
    <source>
        <strain evidence="2">cv. Bd21</strain>
    </source>
</reference>
<gene>
    <name evidence="1" type="ORF">BRADI_5g13975v3</name>
</gene>
<proteinExistence type="predicted"/>
<name>A0A2K2CH31_BRADI</name>
<organism evidence="1">
    <name type="scientific">Brachypodium distachyon</name>
    <name type="common">Purple false brome</name>
    <name type="synonym">Trachynia distachya</name>
    <dbReference type="NCBI Taxonomy" id="15368"/>
    <lineage>
        <taxon>Eukaryota</taxon>
        <taxon>Viridiplantae</taxon>
        <taxon>Streptophyta</taxon>
        <taxon>Embryophyta</taxon>
        <taxon>Tracheophyta</taxon>
        <taxon>Spermatophyta</taxon>
        <taxon>Magnoliopsida</taxon>
        <taxon>Liliopsida</taxon>
        <taxon>Poales</taxon>
        <taxon>Poaceae</taxon>
        <taxon>BOP clade</taxon>
        <taxon>Pooideae</taxon>
        <taxon>Stipodae</taxon>
        <taxon>Brachypodieae</taxon>
        <taxon>Brachypodium</taxon>
    </lineage>
</organism>
<dbReference type="Gramene" id="PNT61336">
    <property type="protein sequence ID" value="PNT61336"/>
    <property type="gene ID" value="BRADI_5g13975v3"/>
</dbReference>
<reference evidence="1" key="2">
    <citation type="submission" date="2017-06" db="EMBL/GenBank/DDBJ databases">
        <title>WGS assembly of Brachypodium distachyon.</title>
        <authorList>
            <consortium name="The International Brachypodium Initiative"/>
            <person name="Lucas S."/>
            <person name="Harmon-Smith M."/>
            <person name="Lail K."/>
            <person name="Tice H."/>
            <person name="Grimwood J."/>
            <person name="Bruce D."/>
            <person name="Barry K."/>
            <person name="Shu S."/>
            <person name="Lindquist E."/>
            <person name="Wang M."/>
            <person name="Pitluck S."/>
            <person name="Vogel J.P."/>
            <person name="Garvin D.F."/>
            <person name="Mockler T.C."/>
            <person name="Schmutz J."/>
            <person name="Rokhsar D."/>
            <person name="Bevan M.W."/>
        </authorList>
    </citation>
    <scope>NUCLEOTIDE SEQUENCE</scope>
    <source>
        <strain evidence="1">Bd21</strain>
    </source>
</reference>
<dbReference type="EMBL" id="CM000884">
    <property type="protein sequence ID" value="PNT61336.1"/>
    <property type="molecule type" value="Genomic_DNA"/>
</dbReference>
<dbReference type="Proteomes" id="UP000008810">
    <property type="component" value="Chromosome 5"/>
</dbReference>
<dbReference type="EnsemblPlants" id="PNT61336">
    <property type="protein sequence ID" value="PNT61336"/>
    <property type="gene ID" value="BRADI_5g13975v3"/>
</dbReference>
<accession>A0A2K2CH31</accession>
<evidence type="ECO:0000313" key="1">
    <source>
        <dbReference type="EMBL" id="PNT61336.1"/>
    </source>
</evidence>
<reference evidence="1 2" key="1">
    <citation type="journal article" date="2010" name="Nature">
        <title>Genome sequencing and analysis of the model grass Brachypodium distachyon.</title>
        <authorList>
            <consortium name="International Brachypodium Initiative"/>
        </authorList>
    </citation>
    <scope>NUCLEOTIDE SEQUENCE [LARGE SCALE GENOMIC DNA]</scope>
    <source>
        <strain evidence="1 2">Bd21</strain>
    </source>
</reference>